<evidence type="ECO:0000256" key="1">
    <source>
        <dbReference type="SAM" id="SignalP"/>
    </source>
</evidence>
<dbReference type="OrthoDB" id="1928130at2759"/>
<dbReference type="GO" id="GO:0012505">
    <property type="term" value="C:endomembrane system"/>
    <property type="evidence" value="ECO:0007669"/>
    <property type="project" value="TreeGrafter"/>
</dbReference>
<dbReference type="PANTHER" id="PTHR37735:SF1">
    <property type="entry name" value="OS08G0567000 PROTEIN"/>
    <property type="match status" value="1"/>
</dbReference>
<gene>
    <name evidence="3" type="ORF">GOP47_0005227</name>
</gene>
<comment type="caution">
    <text evidence="3">The sequence shown here is derived from an EMBL/GenBank/DDBJ whole genome shotgun (WGS) entry which is preliminary data.</text>
</comment>
<organism evidence="3 4">
    <name type="scientific">Adiantum capillus-veneris</name>
    <name type="common">Maidenhair fern</name>
    <dbReference type="NCBI Taxonomy" id="13818"/>
    <lineage>
        <taxon>Eukaryota</taxon>
        <taxon>Viridiplantae</taxon>
        <taxon>Streptophyta</taxon>
        <taxon>Embryophyta</taxon>
        <taxon>Tracheophyta</taxon>
        <taxon>Polypodiopsida</taxon>
        <taxon>Polypodiidae</taxon>
        <taxon>Polypodiales</taxon>
        <taxon>Pteridineae</taxon>
        <taxon>Pteridaceae</taxon>
        <taxon>Vittarioideae</taxon>
        <taxon>Adiantum</taxon>
    </lineage>
</organism>
<feature type="signal peptide" evidence="1">
    <location>
        <begin position="1"/>
        <end position="21"/>
    </location>
</feature>
<dbReference type="Pfam" id="PF25070">
    <property type="entry name" value="DUF7794"/>
    <property type="match status" value="1"/>
</dbReference>
<evidence type="ECO:0000259" key="2">
    <source>
        <dbReference type="Pfam" id="PF25070"/>
    </source>
</evidence>
<evidence type="ECO:0000313" key="3">
    <source>
        <dbReference type="EMBL" id="KAI5079748.1"/>
    </source>
</evidence>
<dbReference type="Proteomes" id="UP000886520">
    <property type="component" value="Chromosome 5"/>
</dbReference>
<sequence length="428" mass="46690">MRSLALFSALWLIWITASVKGSELGSVSFLESTPGSYLRIAPSESLQGDTFSVSDVSAATSVLLGSAPLPIISDESASKLNELLVPNPFHRPRAVLLLTLEQVKPWKLRSIASEKKGTIGSIVAHHRELQVEVKTSTVLLPEDALLLSLNTTVNEVSKSTIADTELKELALFLGGFYEASKEPSTGVLSLELPDGDMVTLDLEKEEHRSLVLKLSAFFHHVQAAAQTLDSPSGVLVVGTLTVSKDLYEASDSSITSTDASGLLHLVVAKVFAHLDRVLNGGLVAVVIYAQKQSLDVKFNSGPLRLQLLQTSSDTTAVVAEVLTETIIAYITGILVIVALIIGKAKSPQVVEALEKHRQVIAEFTQMVIMRCQLITKSNSRKRKNLSRIIHHVINLTYPFLRKKVSLSRRALNQSKRECFARMDAFHPK</sequence>
<feature type="chain" id="PRO_5039601674" description="DUF7794 domain-containing protein" evidence="1">
    <location>
        <begin position="22"/>
        <end position="428"/>
    </location>
</feature>
<name>A0A9D4ZL68_ADICA</name>
<dbReference type="AlphaFoldDB" id="A0A9D4ZL68"/>
<reference evidence="3 4" key="1">
    <citation type="submission" date="2021-01" db="EMBL/GenBank/DDBJ databases">
        <title>Adiantum capillus-veneris genome.</title>
        <authorList>
            <person name="Fang Y."/>
            <person name="Liao Q."/>
        </authorList>
    </citation>
    <scope>NUCLEOTIDE SEQUENCE [LARGE SCALE GENOMIC DNA]</scope>
    <source>
        <strain evidence="3">H3</strain>
        <tissue evidence="3">Leaf</tissue>
    </source>
</reference>
<protein>
    <recommendedName>
        <fullName evidence="2">DUF7794 domain-containing protein</fullName>
    </recommendedName>
</protein>
<dbReference type="EMBL" id="JABFUD020000005">
    <property type="protein sequence ID" value="KAI5079748.1"/>
    <property type="molecule type" value="Genomic_DNA"/>
</dbReference>
<evidence type="ECO:0000313" key="4">
    <source>
        <dbReference type="Proteomes" id="UP000886520"/>
    </source>
</evidence>
<keyword evidence="4" id="KW-1185">Reference proteome</keyword>
<accession>A0A9D4ZL68</accession>
<feature type="domain" description="DUF7794" evidence="2">
    <location>
        <begin position="25"/>
        <end position="289"/>
    </location>
</feature>
<proteinExistence type="predicted"/>
<dbReference type="PANTHER" id="PTHR37735">
    <property type="entry name" value="OS08G0567000 PROTEIN"/>
    <property type="match status" value="1"/>
</dbReference>
<dbReference type="InterPro" id="IPR056696">
    <property type="entry name" value="DUF7794"/>
</dbReference>
<keyword evidence="1" id="KW-0732">Signal</keyword>